<sequence>MVYSPSTYLVSAAVATVALQMQQASAASLFYEPITVSDKVNKSAVASLVLVPMSPKRTARSKSRLTPHFLISQLFRPSR</sequence>
<dbReference type="EMBL" id="RCMK01000912">
    <property type="protein sequence ID" value="KAG2908048.1"/>
    <property type="molecule type" value="Genomic_DNA"/>
</dbReference>
<protein>
    <submittedName>
        <fullName evidence="1">Uncharacterized protein</fullName>
    </submittedName>
</protein>
<gene>
    <name evidence="1" type="ORF">PC117_g20065</name>
</gene>
<accession>A0A8T1BS52</accession>
<dbReference type="AlphaFoldDB" id="A0A8T1BS52"/>
<evidence type="ECO:0000313" key="1">
    <source>
        <dbReference type="EMBL" id="KAG2908048.1"/>
    </source>
</evidence>
<organism evidence="1 2">
    <name type="scientific">Phytophthora cactorum</name>
    <dbReference type="NCBI Taxonomy" id="29920"/>
    <lineage>
        <taxon>Eukaryota</taxon>
        <taxon>Sar</taxon>
        <taxon>Stramenopiles</taxon>
        <taxon>Oomycota</taxon>
        <taxon>Peronosporomycetes</taxon>
        <taxon>Peronosporales</taxon>
        <taxon>Peronosporaceae</taxon>
        <taxon>Phytophthora</taxon>
    </lineage>
</organism>
<evidence type="ECO:0000313" key="2">
    <source>
        <dbReference type="Proteomes" id="UP000736787"/>
    </source>
</evidence>
<dbReference type="Proteomes" id="UP000736787">
    <property type="component" value="Unassembled WGS sequence"/>
</dbReference>
<comment type="caution">
    <text evidence="1">The sequence shown here is derived from an EMBL/GenBank/DDBJ whole genome shotgun (WGS) entry which is preliminary data.</text>
</comment>
<proteinExistence type="predicted"/>
<name>A0A8T1BS52_9STRA</name>
<reference evidence="1" key="1">
    <citation type="submission" date="2018-10" db="EMBL/GenBank/DDBJ databases">
        <title>Effector identification in a new, highly contiguous assembly of the strawberry crown rot pathogen Phytophthora cactorum.</title>
        <authorList>
            <person name="Armitage A.D."/>
            <person name="Nellist C.F."/>
            <person name="Bates H."/>
            <person name="Vickerstaff R.J."/>
            <person name="Harrison R.J."/>
        </authorList>
    </citation>
    <scope>NUCLEOTIDE SEQUENCE</scope>
    <source>
        <strain evidence="1">4040</strain>
    </source>
</reference>